<name>A0ABT5SB57_9FLAO</name>
<evidence type="ECO:0000313" key="2">
    <source>
        <dbReference type="Proteomes" id="UP001151478"/>
    </source>
</evidence>
<dbReference type="EMBL" id="JAOSLC020000003">
    <property type="protein sequence ID" value="MDD7915342.1"/>
    <property type="molecule type" value="Genomic_DNA"/>
</dbReference>
<evidence type="ECO:0000313" key="1">
    <source>
        <dbReference type="EMBL" id="MDD7915342.1"/>
    </source>
</evidence>
<proteinExistence type="predicted"/>
<protein>
    <submittedName>
        <fullName evidence="1">Uncharacterized protein</fullName>
    </submittedName>
</protein>
<organism evidence="1 2">
    <name type="scientific">Polaribacter ponticola</name>
    <dbReference type="NCBI Taxonomy" id="2978475"/>
    <lineage>
        <taxon>Bacteria</taxon>
        <taxon>Pseudomonadati</taxon>
        <taxon>Bacteroidota</taxon>
        <taxon>Flavobacteriia</taxon>
        <taxon>Flavobacteriales</taxon>
        <taxon>Flavobacteriaceae</taxon>
    </lineage>
</organism>
<dbReference type="Proteomes" id="UP001151478">
    <property type="component" value="Unassembled WGS sequence"/>
</dbReference>
<accession>A0ABT5SB57</accession>
<keyword evidence="2" id="KW-1185">Reference proteome</keyword>
<reference evidence="1" key="1">
    <citation type="submission" date="2023-02" db="EMBL/GenBank/DDBJ databases">
        <title>Polaribacter ponticola sp. nov., isolated from seawater.</title>
        <authorList>
            <person name="Baek J.H."/>
            <person name="Kim J.M."/>
            <person name="Choi D.G."/>
            <person name="Jeon C.O."/>
        </authorList>
    </citation>
    <scope>NUCLEOTIDE SEQUENCE</scope>
    <source>
        <strain evidence="1">MSW5</strain>
    </source>
</reference>
<sequence length="347" mass="39702">MTFGETRSIQTQITDSLGRFNFNINDEYGQNLKILIQSAKKSGKKKSYHITLNKKESPPIYFDLIKSVERVDSTVLEFVEKNREYKMMEDSYQFSKGVTILDEVVVKGYRLTPNRKKVMEKYGKPNTVIKGKTILEKEKKWSYGLYSVLLFNFPDKVKIERVNEDGGYLRAKVHNADGPTLVVIDGIPVRDHALHLISNIPPSEVSSFEIIENAEHFSQLYREVYPLEVLPPPRGSVIAIYTYAKKGLYGVRKPIGIMQATIPVFSSPREFYAPKYKDSKSIDWLKPDLRTLVHWQPKIIIDSKGKASTTFYNADNIGEMQVVVEAISEKGEIGYQEIVYEVIKGNK</sequence>
<comment type="caution">
    <text evidence="1">The sequence shown here is derived from an EMBL/GenBank/DDBJ whole genome shotgun (WGS) entry which is preliminary data.</text>
</comment>
<gene>
    <name evidence="1" type="ORF">N5A56_013385</name>
</gene>
<dbReference type="RefSeq" id="WP_265725897.1">
    <property type="nucleotide sequence ID" value="NZ_JAOSLC020000003.1"/>
</dbReference>